<sequence length="121" mass="13237">MLTKELIADIEKRAFQQACGEPIAWTRELEVVASGYCKYLADAAHEPDLNPLQVCQMVASALALAVYARNIGWISHKAFDQASTYAAEVRRRSLSKWKGQVVVVSGKGTTAHHAPASTTKH</sequence>
<reference evidence="2" key="1">
    <citation type="submission" date="2016-06" db="EMBL/GenBank/DDBJ databases">
        <authorList>
            <person name="Xu Y."/>
            <person name="Nagy A."/>
            <person name="Yan X."/>
            <person name="Kim S.W."/>
            <person name="Haley B."/>
            <person name="Liu N.T."/>
            <person name="Nou X."/>
        </authorList>
    </citation>
    <scope>NUCLEOTIDE SEQUENCE [LARGE SCALE GENOMIC DNA]</scope>
    <source>
        <strain evidence="2">ATCC 49129</strain>
    </source>
</reference>
<keyword evidence="2" id="KW-1185">Reference proteome</keyword>
<evidence type="ECO:0000313" key="1">
    <source>
        <dbReference type="EMBL" id="ANJ73526.1"/>
    </source>
</evidence>
<protein>
    <submittedName>
        <fullName evidence="1">Uncharacterized protein</fullName>
    </submittedName>
</protein>
<gene>
    <name evidence="1" type="ORF">A9Y76_14090</name>
</gene>
<dbReference type="EMBL" id="CP016022">
    <property type="protein sequence ID" value="ANJ73526.1"/>
    <property type="molecule type" value="Genomic_DNA"/>
</dbReference>
<dbReference type="Proteomes" id="UP000078572">
    <property type="component" value="Chromosome 1"/>
</dbReference>
<dbReference type="GeneID" id="61527148"/>
<accession>A0A191ZZQ1</accession>
<name>A0A191ZZQ1_9RALS</name>
<dbReference type="AlphaFoldDB" id="A0A191ZZQ1"/>
<proteinExistence type="predicted"/>
<evidence type="ECO:0000313" key="2">
    <source>
        <dbReference type="Proteomes" id="UP000078572"/>
    </source>
</evidence>
<dbReference type="RefSeq" id="WP_064804956.1">
    <property type="nucleotide sequence ID" value="NZ_CP016022.1"/>
</dbReference>
<organism evidence="1 2">
    <name type="scientific">Ralstonia insidiosa</name>
    <dbReference type="NCBI Taxonomy" id="190721"/>
    <lineage>
        <taxon>Bacteria</taxon>
        <taxon>Pseudomonadati</taxon>
        <taxon>Pseudomonadota</taxon>
        <taxon>Betaproteobacteria</taxon>
        <taxon>Burkholderiales</taxon>
        <taxon>Burkholderiaceae</taxon>
        <taxon>Ralstonia</taxon>
    </lineage>
</organism>